<evidence type="ECO:0000259" key="9">
    <source>
        <dbReference type="Pfam" id="PF01431"/>
    </source>
</evidence>
<evidence type="ECO:0000256" key="2">
    <source>
        <dbReference type="ARBA" id="ARBA00007357"/>
    </source>
</evidence>
<dbReference type="InterPro" id="IPR024079">
    <property type="entry name" value="MetalloPept_cat_dom_sf"/>
</dbReference>
<dbReference type="GO" id="GO:0016485">
    <property type="term" value="P:protein processing"/>
    <property type="evidence" value="ECO:0007669"/>
    <property type="project" value="TreeGrafter"/>
</dbReference>
<dbReference type="GO" id="GO:0005886">
    <property type="term" value="C:plasma membrane"/>
    <property type="evidence" value="ECO:0007669"/>
    <property type="project" value="TreeGrafter"/>
</dbReference>
<name>A0A414FWV0_9BACT</name>
<evidence type="ECO:0000256" key="3">
    <source>
        <dbReference type="ARBA" id="ARBA00022670"/>
    </source>
</evidence>
<dbReference type="Pfam" id="PF05649">
    <property type="entry name" value="Peptidase_M13_N"/>
    <property type="match status" value="1"/>
</dbReference>
<accession>A0A414FWV0</accession>
<dbReference type="EMBL" id="QSJG01000008">
    <property type="protein sequence ID" value="RHD55835.1"/>
    <property type="molecule type" value="Genomic_DNA"/>
</dbReference>
<comment type="similarity">
    <text evidence="2">Belongs to the peptidase M13 family.</text>
</comment>
<feature type="domain" description="Peptidase M13 C-terminal" evidence="9">
    <location>
        <begin position="475"/>
        <end position="676"/>
    </location>
</feature>
<evidence type="ECO:0000256" key="8">
    <source>
        <dbReference type="SAM" id="SignalP"/>
    </source>
</evidence>
<keyword evidence="5" id="KW-0378">Hydrolase</keyword>
<dbReference type="Proteomes" id="UP000284361">
    <property type="component" value="Unassembled WGS sequence"/>
</dbReference>
<evidence type="ECO:0000256" key="4">
    <source>
        <dbReference type="ARBA" id="ARBA00022723"/>
    </source>
</evidence>
<dbReference type="PROSITE" id="PS51257">
    <property type="entry name" value="PROKAR_LIPOPROTEIN"/>
    <property type="match status" value="1"/>
</dbReference>
<evidence type="ECO:0000313" key="11">
    <source>
        <dbReference type="EMBL" id="RHD55835.1"/>
    </source>
</evidence>
<keyword evidence="4" id="KW-0479">Metal-binding</keyword>
<evidence type="ECO:0000256" key="5">
    <source>
        <dbReference type="ARBA" id="ARBA00022801"/>
    </source>
</evidence>
<protein>
    <submittedName>
        <fullName evidence="11">M13 family peptidase</fullName>
    </submittedName>
</protein>
<proteinExistence type="inferred from homology"/>
<organism evidence="11 12">
    <name type="scientific">Phocaeicola plebeius</name>
    <dbReference type="NCBI Taxonomy" id="310297"/>
    <lineage>
        <taxon>Bacteria</taxon>
        <taxon>Pseudomonadati</taxon>
        <taxon>Bacteroidota</taxon>
        <taxon>Bacteroidia</taxon>
        <taxon>Bacteroidales</taxon>
        <taxon>Bacteroidaceae</taxon>
        <taxon>Phocaeicola</taxon>
    </lineage>
</organism>
<dbReference type="PRINTS" id="PR00786">
    <property type="entry name" value="NEPRILYSIN"/>
</dbReference>
<keyword evidence="7" id="KW-0482">Metalloprotease</keyword>
<dbReference type="InterPro" id="IPR000718">
    <property type="entry name" value="Peptidase_M13"/>
</dbReference>
<comment type="caution">
    <text evidence="11">The sequence shown here is derived from an EMBL/GenBank/DDBJ whole genome shotgun (WGS) entry which is preliminary data.</text>
</comment>
<dbReference type="PANTHER" id="PTHR11733">
    <property type="entry name" value="ZINC METALLOPROTEASE FAMILY M13 NEPRILYSIN-RELATED"/>
    <property type="match status" value="1"/>
</dbReference>
<evidence type="ECO:0000259" key="10">
    <source>
        <dbReference type="Pfam" id="PF05649"/>
    </source>
</evidence>
<dbReference type="InterPro" id="IPR008753">
    <property type="entry name" value="Peptidase_M13_N"/>
</dbReference>
<gene>
    <name evidence="11" type="ORF">DW789_05875</name>
</gene>
<dbReference type="RefSeq" id="WP_118164155.1">
    <property type="nucleotide sequence ID" value="NZ_DBFVRS010000020.1"/>
</dbReference>
<dbReference type="GO" id="GO:0046872">
    <property type="term" value="F:metal ion binding"/>
    <property type="evidence" value="ECO:0007669"/>
    <property type="project" value="UniProtKB-KW"/>
</dbReference>
<dbReference type="AlphaFoldDB" id="A0A414FWV0"/>
<evidence type="ECO:0000256" key="7">
    <source>
        <dbReference type="ARBA" id="ARBA00023049"/>
    </source>
</evidence>
<feature type="domain" description="Peptidase M13 N-terminal" evidence="10">
    <location>
        <begin position="44"/>
        <end position="423"/>
    </location>
</feature>
<dbReference type="InterPro" id="IPR042089">
    <property type="entry name" value="Peptidase_M13_dom_2"/>
</dbReference>
<dbReference type="PANTHER" id="PTHR11733:SF167">
    <property type="entry name" value="FI17812P1-RELATED"/>
    <property type="match status" value="1"/>
</dbReference>
<keyword evidence="3" id="KW-0645">Protease</keyword>
<dbReference type="GO" id="GO:0004222">
    <property type="term" value="F:metalloendopeptidase activity"/>
    <property type="evidence" value="ECO:0007669"/>
    <property type="project" value="InterPro"/>
</dbReference>
<feature type="chain" id="PRO_5019045305" evidence="8">
    <location>
        <begin position="22"/>
        <end position="679"/>
    </location>
</feature>
<dbReference type="CDD" id="cd08662">
    <property type="entry name" value="M13"/>
    <property type="match status" value="1"/>
</dbReference>
<dbReference type="Gene3D" id="1.10.1380.10">
    <property type="entry name" value="Neutral endopeptidase , domain2"/>
    <property type="match status" value="1"/>
</dbReference>
<reference evidence="11 12" key="1">
    <citation type="submission" date="2018-08" db="EMBL/GenBank/DDBJ databases">
        <title>A genome reference for cultivated species of the human gut microbiota.</title>
        <authorList>
            <person name="Zou Y."/>
            <person name="Xue W."/>
            <person name="Luo G."/>
        </authorList>
    </citation>
    <scope>NUCLEOTIDE SEQUENCE [LARGE SCALE GENOMIC DNA]</scope>
    <source>
        <strain evidence="11 12">AM31-10</strain>
    </source>
</reference>
<keyword evidence="6" id="KW-0862">Zinc</keyword>
<evidence type="ECO:0000313" key="12">
    <source>
        <dbReference type="Proteomes" id="UP000284361"/>
    </source>
</evidence>
<dbReference type="InterPro" id="IPR018497">
    <property type="entry name" value="Peptidase_M13_C"/>
</dbReference>
<dbReference type="Gene3D" id="3.40.390.10">
    <property type="entry name" value="Collagenase (Catalytic Domain)"/>
    <property type="match status" value="1"/>
</dbReference>
<dbReference type="Pfam" id="PF01431">
    <property type="entry name" value="Peptidase_M13"/>
    <property type="match status" value="1"/>
</dbReference>
<comment type="cofactor">
    <cofactor evidence="1">
        <name>Zn(2+)</name>
        <dbReference type="ChEBI" id="CHEBI:29105"/>
    </cofactor>
</comment>
<evidence type="ECO:0000256" key="6">
    <source>
        <dbReference type="ARBA" id="ARBA00022833"/>
    </source>
</evidence>
<dbReference type="SUPFAM" id="SSF55486">
    <property type="entry name" value="Metalloproteases ('zincins'), catalytic domain"/>
    <property type="match status" value="1"/>
</dbReference>
<evidence type="ECO:0000256" key="1">
    <source>
        <dbReference type="ARBA" id="ARBA00001947"/>
    </source>
</evidence>
<sequence>MNKKNYVAVATLAFAMLTSCAGQKEAKSTSGIDLANMDTTVSAGTDFFRYACGGWNDAHPLTAEYSRYGTFDELFENSQKQLRELIEGLAAQKNNQAGSAAQKIGDLYNMAMDSVTLNKQGAEPVKAMLDKIAGMKDKSEIVPMMTEMAHIGIGTYFRSYVYADPKNSSLNIFQMGQGGINLGEKEYYLDTDSITQNIREQYKLYIGKLFQLAGFSEADAQQKVADVMEVETAIAKVSRSATELRDPEANYHKMSFDELKKTISGIDWDAYMKGLGIQVPAELNVEQVEPIQEVARLMNTLPLSKHVSYLEYNLLDAAASCLSDDFVAARFDFYGKVLSGRQVNQPRWKRAVNSVNGMLGELVGEMYVEKYFPAAAKERMVKLVKNLQTALGERIDAQEWMSDSTKIRAHEKLAVFHVKVGYPDKWKDYSKLEIKNDSYWANVCRASEWGFNDMYSRIGKPVDKDEWLMTPQTVNAYYNPSTNEICFPAAILQPPFFNMEADDAANYGAIGVVIGHEMTHGFDDQGRQFDKDGNLTDWWAPGDADRFKERAQVMVDFFNKIEVLPGLQANGELTLGENLADHGGLNVAYLAFQNATKDAPLGVVDGFTPEQRFFLAYATLWAGNIRDEQIRVYTKSDPHSLGKWRVNGALPHIQAWYDAFHITPSDPLYVAPENRVNVW</sequence>
<keyword evidence="8" id="KW-0732">Signal</keyword>
<dbReference type="PROSITE" id="PS51885">
    <property type="entry name" value="NEPRILYSIN"/>
    <property type="match status" value="1"/>
</dbReference>
<feature type="signal peptide" evidence="8">
    <location>
        <begin position="1"/>
        <end position="21"/>
    </location>
</feature>